<evidence type="ECO:0000256" key="1">
    <source>
        <dbReference type="SAM" id="Phobius"/>
    </source>
</evidence>
<gene>
    <name evidence="2" type="ORF">SAMN04488059_101138</name>
</gene>
<dbReference type="Proteomes" id="UP000182258">
    <property type="component" value="Unassembled WGS sequence"/>
</dbReference>
<evidence type="ECO:0000313" key="3">
    <source>
        <dbReference type="Proteomes" id="UP000182258"/>
    </source>
</evidence>
<dbReference type="Pfam" id="PF04964">
    <property type="entry name" value="Flp_Fap"/>
    <property type="match status" value="1"/>
</dbReference>
<keyword evidence="1" id="KW-0812">Transmembrane</keyword>
<dbReference type="EMBL" id="FOMB01000001">
    <property type="protein sequence ID" value="SFB94351.1"/>
    <property type="molecule type" value="Genomic_DNA"/>
</dbReference>
<reference evidence="2 3" key="1">
    <citation type="submission" date="2016-10" db="EMBL/GenBank/DDBJ databases">
        <authorList>
            <person name="de Groot N.N."/>
        </authorList>
    </citation>
    <scope>NUCLEOTIDE SEQUENCE [LARGE SCALE GENOMIC DNA]</scope>
    <source>
        <strain evidence="2 3">CGMCC 1.10210</strain>
    </source>
</reference>
<keyword evidence="1" id="KW-1133">Transmembrane helix</keyword>
<name>A0A1I1F4Y7_9HYPH</name>
<protein>
    <submittedName>
        <fullName evidence="2">Flp pilus assembly protein, pilin Flp</fullName>
    </submittedName>
</protein>
<proteinExistence type="predicted"/>
<dbReference type="RefSeq" id="WP_082102260.1">
    <property type="nucleotide sequence ID" value="NZ_FOMB01000001.1"/>
</dbReference>
<dbReference type="AlphaFoldDB" id="A0A1I1F4Y7"/>
<keyword evidence="1" id="KW-0472">Membrane</keyword>
<organism evidence="2 3">
    <name type="scientific">Devosia psychrophila</name>
    <dbReference type="NCBI Taxonomy" id="728005"/>
    <lineage>
        <taxon>Bacteria</taxon>
        <taxon>Pseudomonadati</taxon>
        <taxon>Pseudomonadota</taxon>
        <taxon>Alphaproteobacteria</taxon>
        <taxon>Hyphomicrobiales</taxon>
        <taxon>Devosiaceae</taxon>
        <taxon>Devosia</taxon>
    </lineage>
</organism>
<sequence length="47" mass="4900">MFKILTRFLRDDTGVTPVEYALIAAIIAVVMTVAASAAGFSLADIVG</sequence>
<accession>A0A1I1F4Y7</accession>
<dbReference type="InterPro" id="IPR007047">
    <property type="entry name" value="Flp_Fap"/>
</dbReference>
<feature type="transmembrane region" description="Helical" evidence="1">
    <location>
        <begin position="20"/>
        <end position="43"/>
    </location>
</feature>
<evidence type="ECO:0000313" key="2">
    <source>
        <dbReference type="EMBL" id="SFB94351.1"/>
    </source>
</evidence>